<accession>A0ABS2CRZ2</accession>
<evidence type="ECO:0000313" key="1">
    <source>
        <dbReference type="EMBL" id="MBM6401921.1"/>
    </source>
</evidence>
<protein>
    <submittedName>
        <fullName evidence="1">PhzF family phenazine biosynthesis protein</fullName>
    </submittedName>
</protein>
<dbReference type="Pfam" id="PF02567">
    <property type="entry name" value="PhzC-PhzF"/>
    <property type="match status" value="1"/>
</dbReference>
<evidence type="ECO:0000313" key="2">
    <source>
        <dbReference type="Proteomes" id="UP001430172"/>
    </source>
</evidence>
<dbReference type="PIRSF" id="PIRSF016184">
    <property type="entry name" value="PhzC_PhzF"/>
    <property type="match status" value="1"/>
</dbReference>
<reference evidence="1" key="1">
    <citation type="submission" date="2021-02" db="EMBL/GenBank/DDBJ databases">
        <title>Phycicoccus sp. MQZ13P-5T, whole genome shotgun sequence.</title>
        <authorList>
            <person name="Tuo L."/>
        </authorList>
    </citation>
    <scope>NUCLEOTIDE SEQUENCE</scope>
    <source>
        <strain evidence="1">MQZ13P-5</strain>
    </source>
</reference>
<name>A0ABS2CRZ2_9MICO</name>
<dbReference type="Proteomes" id="UP001430172">
    <property type="component" value="Unassembled WGS sequence"/>
</dbReference>
<gene>
    <name evidence="1" type="ORF">JQN70_16100</name>
</gene>
<dbReference type="EMBL" id="JAFDVD010000019">
    <property type="protein sequence ID" value="MBM6401921.1"/>
    <property type="molecule type" value="Genomic_DNA"/>
</dbReference>
<dbReference type="NCBIfam" id="TIGR00654">
    <property type="entry name" value="PhzF_family"/>
    <property type="match status" value="1"/>
</dbReference>
<dbReference type="SUPFAM" id="SSF54506">
    <property type="entry name" value="Diaminopimelate epimerase-like"/>
    <property type="match status" value="1"/>
</dbReference>
<dbReference type="Gene3D" id="3.10.310.10">
    <property type="entry name" value="Diaminopimelate Epimerase, Chain A, domain 1"/>
    <property type="match status" value="2"/>
</dbReference>
<dbReference type="PANTHER" id="PTHR13774">
    <property type="entry name" value="PHENAZINE BIOSYNTHESIS PROTEIN"/>
    <property type="match status" value="1"/>
</dbReference>
<comment type="caution">
    <text evidence="1">The sequence shown here is derived from an EMBL/GenBank/DDBJ whole genome shotgun (WGS) entry which is preliminary data.</text>
</comment>
<dbReference type="PANTHER" id="PTHR13774:SF32">
    <property type="entry name" value="ANTISENSE-ENHANCING SEQUENCE 1"/>
    <property type="match status" value="1"/>
</dbReference>
<proteinExistence type="predicted"/>
<dbReference type="RefSeq" id="WP_204132395.1">
    <property type="nucleotide sequence ID" value="NZ_JAFDVD010000019.1"/>
</dbReference>
<sequence length="283" mass="30215">MTAVRLVDVFSDRPFRGNALAVLHDADDLTDEEMLAVARWTNLSETTFLLAPTDPGADYRVRIWTIGGELPFAGHPTLGSAHAWLEAGGAPQRDGVVVQECGAGLVEVRRDDGRLRFAAPPLRRSGPVDPAELERVVAALRLDPADVLEAAWVDNGPGWLGLLLRSPEAVLAADPDRVRASGMKVGLAGRYTDGERDDGVALEVRAFYSDDRDFGEDPVTGSLNAGLAQWLVPAGHLPERYVAAQGTVIGREGRVHVAVEDGVTWVGGATHTLVAGERPASIH</sequence>
<organism evidence="1 2">
    <name type="scientific">Phycicoccus sonneratiae</name>
    <dbReference type="NCBI Taxonomy" id="2807628"/>
    <lineage>
        <taxon>Bacteria</taxon>
        <taxon>Bacillati</taxon>
        <taxon>Actinomycetota</taxon>
        <taxon>Actinomycetes</taxon>
        <taxon>Micrococcales</taxon>
        <taxon>Intrasporangiaceae</taxon>
        <taxon>Phycicoccus</taxon>
    </lineage>
</organism>
<keyword evidence="2" id="KW-1185">Reference proteome</keyword>
<dbReference type="InterPro" id="IPR003719">
    <property type="entry name" value="Phenazine_PhzF-like"/>
</dbReference>